<name>A0A4Z2IPY9_9TELE</name>
<dbReference type="Proteomes" id="UP000314294">
    <property type="component" value="Unassembled WGS sequence"/>
</dbReference>
<evidence type="ECO:0000313" key="3">
    <source>
        <dbReference type="EMBL" id="TNN80080.1"/>
    </source>
</evidence>
<feature type="compositionally biased region" description="Basic and acidic residues" evidence="1">
    <location>
        <begin position="22"/>
        <end position="48"/>
    </location>
</feature>
<feature type="transmembrane region" description="Helical" evidence="2">
    <location>
        <begin position="90"/>
        <end position="109"/>
    </location>
</feature>
<keyword evidence="2" id="KW-0812">Transmembrane</keyword>
<keyword evidence="2" id="KW-1133">Transmembrane helix</keyword>
<evidence type="ECO:0000256" key="1">
    <source>
        <dbReference type="SAM" id="MobiDB-lite"/>
    </source>
</evidence>
<dbReference type="AlphaFoldDB" id="A0A4Z2IPY9"/>
<comment type="caution">
    <text evidence="3">The sequence shown here is derived from an EMBL/GenBank/DDBJ whole genome shotgun (WGS) entry which is preliminary data.</text>
</comment>
<evidence type="ECO:0000313" key="4">
    <source>
        <dbReference type="Proteomes" id="UP000314294"/>
    </source>
</evidence>
<gene>
    <name evidence="3" type="ORF">EYF80_009732</name>
</gene>
<feature type="region of interest" description="Disordered" evidence="1">
    <location>
        <begin position="1"/>
        <end position="48"/>
    </location>
</feature>
<keyword evidence="2" id="KW-0472">Membrane</keyword>
<accession>A0A4Z2IPY9</accession>
<keyword evidence="4" id="KW-1185">Reference proteome</keyword>
<proteinExistence type="predicted"/>
<sequence length="241" mass="25560">MHKRKAKIDGEEYNDTQSGHNTRGERGEREREGETERENEERKEEDKKEQRKYVVILNGLSVSFFQDTEIHLDLHRTTEAMSSRKKVEPVVFAVAVVSAGAVVSAVGGVCPGLELLPFLTVLRGVTSLPPRGGASRVARVVEAVTAVPLTRVPTRLWRCGALLPSPLAVLPLAEWFAGGPDRVRGAGAVPSAASGVVVSTAAAEAVVAVGMSGPLDTALGLERNMGSCPMLPLGSTRSVGT</sequence>
<reference evidence="3 4" key="1">
    <citation type="submission" date="2019-03" db="EMBL/GenBank/DDBJ databases">
        <title>First draft genome of Liparis tanakae, snailfish: a comprehensive survey of snailfish specific genes.</title>
        <authorList>
            <person name="Kim W."/>
            <person name="Song I."/>
            <person name="Jeong J.-H."/>
            <person name="Kim D."/>
            <person name="Kim S."/>
            <person name="Ryu S."/>
            <person name="Song J.Y."/>
            <person name="Lee S.K."/>
        </authorList>
    </citation>
    <scope>NUCLEOTIDE SEQUENCE [LARGE SCALE GENOMIC DNA]</scope>
    <source>
        <tissue evidence="3">Muscle</tissue>
    </source>
</reference>
<organism evidence="3 4">
    <name type="scientific">Liparis tanakae</name>
    <name type="common">Tanaka's snailfish</name>
    <dbReference type="NCBI Taxonomy" id="230148"/>
    <lineage>
        <taxon>Eukaryota</taxon>
        <taxon>Metazoa</taxon>
        <taxon>Chordata</taxon>
        <taxon>Craniata</taxon>
        <taxon>Vertebrata</taxon>
        <taxon>Euteleostomi</taxon>
        <taxon>Actinopterygii</taxon>
        <taxon>Neopterygii</taxon>
        <taxon>Teleostei</taxon>
        <taxon>Neoteleostei</taxon>
        <taxon>Acanthomorphata</taxon>
        <taxon>Eupercaria</taxon>
        <taxon>Perciformes</taxon>
        <taxon>Cottioidei</taxon>
        <taxon>Cottales</taxon>
        <taxon>Liparidae</taxon>
        <taxon>Liparis</taxon>
    </lineage>
</organism>
<dbReference type="EMBL" id="SRLO01000058">
    <property type="protein sequence ID" value="TNN80080.1"/>
    <property type="molecule type" value="Genomic_DNA"/>
</dbReference>
<protein>
    <submittedName>
        <fullName evidence="3">Uncharacterized protein</fullName>
    </submittedName>
</protein>
<evidence type="ECO:0000256" key="2">
    <source>
        <dbReference type="SAM" id="Phobius"/>
    </source>
</evidence>